<comment type="caution">
    <text evidence="1">The sequence shown here is derived from an EMBL/GenBank/DDBJ whole genome shotgun (WGS) entry which is preliminary data.</text>
</comment>
<accession>S8DAG7</accession>
<reference evidence="1 2" key="1">
    <citation type="journal article" date="2013" name="BMC Genomics">
        <title>The miniature genome of a carnivorous plant Genlisea aurea contains a low number of genes and short non-coding sequences.</title>
        <authorList>
            <person name="Leushkin E.V."/>
            <person name="Sutormin R.A."/>
            <person name="Nabieva E.R."/>
            <person name="Penin A.A."/>
            <person name="Kondrashov A.S."/>
            <person name="Logacheva M.D."/>
        </authorList>
    </citation>
    <scope>NUCLEOTIDE SEQUENCE [LARGE SCALE GENOMIC DNA]</scope>
</reference>
<dbReference type="PANTHER" id="PTHR33710:SF71">
    <property type="entry name" value="ENDONUCLEASE_EXONUCLEASE_PHOSPHATASE DOMAIN-CONTAINING PROTEIN"/>
    <property type="match status" value="1"/>
</dbReference>
<dbReference type="OrthoDB" id="1744525at2759"/>
<dbReference type="SUPFAM" id="SSF56219">
    <property type="entry name" value="DNase I-like"/>
    <property type="match status" value="1"/>
</dbReference>
<evidence type="ECO:0000313" key="1">
    <source>
        <dbReference type="EMBL" id="EPS59688.1"/>
    </source>
</evidence>
<sequence>TDRPWLVAGDFNEVLYSSEMDSRLNRSPNQMSLFRAALDLCGLLDLGFSGSPFTWSNRRLLPDTVRARLDRAVATESWISMFPEFSVSNLSFGGSDHSPLLVEWSSRQEPSRRPSRRRFRFEAHWSDIPGCTDVIANSWGAPELTRHYGCLPRIRRMRVNLLIWYQKMVGPLKRRLARITSDLAELYLLPVTDSSREQESMLKKEQEALWRQEEIYWKQRSKVHWLKNGDRNTRYFHSI</sequence>
<dbReference type="AlphaFoldDB" id="S8DAG7"/>
<keyword evidence="2" id="KW-1185">Reference proteome</keyword>
<feature type="non-terminal residue" evidence="1">
    <location>
        <position position="239"/>
    </location>
</feature>
<dbReference type="Proteomes" id="UP000015453">
    <property type="component" value="Unassembled WGS sequence"/>
</dbReference>
<evidence type="ECO:0008006" key="3">
    <source>
        <dbReference type="Google" id="ProtNLM"/>
    </source>
</evidence>
<dbReference type="EMBL" id="AUSU01008162">
    <property type="protein sequence ID" value="EPS59688.1"/>
    <property type="molecule type" value="Genomic_DNA"/>
</dbReference>
<protein>
    <recommendedName>
        <fullName evidence="3">Endonuclease/exonuclease/phosphatase domain-containing protein</fullName>
    </recommendedName>
</protein>
<organism evidence="1 2">
    <name type="scientific">Genlisea aurea</name>
    <dbReference type="NCBI Taxonomy" id="192259"/>
    <lineage>
        <taxon>Eukaryota</taxon>
        <taxon>Viridiplantae</taxon>
        <taxon>Streptophyta</taxon>
        <taxon>Embryophyta</taxon>
        <taxon>Tracheophyta</taxon>
        <taxon>Spermatophyta</taxon>
        <taxon>Magnoliopsida</taxon>
        <taxon>eudicotyledons</taxon>
        <taxon>Gunneridae</taxon>
        <taxon>Pentapetalae</taxon>
        <taxon>asterids</taxon>
        <taxon>lamiids</taxon>
        <taxon>Lamiales</taxon>
        <taxon>Lentibulariaceae</taxon>
        <taxon>Genlisea</taxon>
    </lineage>
</organism>
<feature type="non-terminal residue" evidence="1">
    <location>
        <position position="1"/>
    </location>
</feature>
<name>S8DAG7_9LAMI</name>
<dbReference type="Gene3D" id="3.60.10.10">
    <property type="entry name" value="Endonuclease/exonuclease/phosphatase"/>
    <property type="match status" value="1"/>
</dbReference>
<evidence type="ECO:0000313" key="2">
    <source>
        <dbReference type="Proteomes" id="UP000015453"/>
    </source>
</evidence>
<dbReference type="PANTHER" id="PTHR33710">
    <property type="entry name" value="BNAC02G09200D PROTEIN"/>
    <property type="match status" value="1"/>
</dbReference>
<proteinExistence type="predicted"/>
<dbReference type="InterPro" id="IPR036691">
    <property type="entry name" value="Endo/exonu/phosph_ase_sf"/>
</dbReference>
<gene>
    <name evidence="1" type="ORF">M569_15116</name>
</gene>